<keyword evidence="3" id="KW-0547">Nucleotide-binding</keyword>
<feature type="compositionally biased region" description="Polar residues" evidence="5">
    <location>
        <begin position="1"/>
        <end position="10"/>
    </location>
</feature>
<dbReference type="Gene3D" id="3.40.50.300">
    <property type="entry name" value="P-loop containing nucleotide triphosphate hydrolases"/>
    <property type="match status" value="1"/>
</dbReference>
<dbReference type="GO" id="GO:0005524">
    <property type="term" value="F:ATP binding"/>
    <property type="evidence" value="ECO:0007669"/>
    <property type="project" value="UniProtKB-KW"/>
</dbReference>
<dbReference type="PROSITE" id="PS50893">
    <property type="entry name" value="ABC_TRANSPORTER_2"/>
    <property type="match status" value="1"/>
</dbReference>
<comment type="caution">
    <text evidence="7">The sequence shown here is derived from an EMBL/GenBank/DDBJ whole genome shotgun (WGS) entry which is preliminary data.</text>
</comment>
<protein>
    <submittedName>
        <fullName evidence="7">ABC transporter ATP-binding protein</fullName>
    </submittedName>
</protein>
<dbReference type="SMART" id="SM00382">
    <property type="entry name" value="AAA"/>
    <property type="match status" value="1"/>
</dbReference>
<evidence type="ECO:0000256" key="5">
    <source>
        <dbReference type="SAM" id="MobiDB-lite"/>
    </source>
</evidence>
<keyword evidence="4 7" id="KW-0067">ATP-binding</keyword>
<dbReference type="RefSeq" id="WP_267534852.1">
    <property type="nucleotide sequence ID" value="NZ_JAPNKA010000001.1"/>
</dbReference>
<evidence type="ECO:0000313" key="7">
    <source>
        <dbReference type="EMBL" id="MCY1075940.1"/>
    </source>
</evidence>
<name>A0ABT4A2S6_9BACT</name>
<feature type="compositionally biased region" description="Low complexity" evidence="5">
    <location>
        <begin position="12"/>
        <end position="24"/>
    </location>
</feature>
<sequence>MSTARPQQPDTPAAASEQPSSAPAALGIQVEGVSKSYRRGQRVLSDVNLHIRAGETFGIIGPNGAGKTTLFGCMLGLLWPDSGTVRIAGLPPDHLEVRRLTGYLPERLTFDQGLTARQFLAFHHSLAERPAHERHQEVETHLTLVGLDKAMWDRDTRKFSRGMLQRLGLAQALVGQPRFLFLDEPTLGIDPEGVLHLRTLLRDIKSRGVTVIINSHDLAQLEKVCDRVAFFRAGRVEALEDLGSPSSSITRHVLQVRWAGTQTLAPEQLATVAKEVDATLLDTTEDSLRFSVEDDWGASRLLRALLQAGLPVASASREEGRLERFFQPNGGRNP</sequence>
<proteinExistence type="inferred from homology"/>
<dbReference type="SUPFAM" id="SSF52540">
    <property type="entry name" value="P-loop containing nucleoside triphosphate hydrolases"/>
    <property type="match status" value="1"/>
</dbReference>
<keyword evidence="8" id="KW-1185">Reference proteome</keyword>
<dbReference type="PANTHER" id="PTHR43335">
    <property type="entry name" value="ABC TRANSPORTER, ATP-BINDING PROTEIN"/>
    <property type="match status" value="1"/>
</dbReference>
<dbReference type="InterPro" id="IPR027417">
    <property type="entry name" value="P-loop_NTPase"/>
</dbReference>
<reference evidence="7 8" key="1">
    <citation type="submission" date="2022-11" db="EMBL/GenBank/DDBJ databases">
        <title>Minimal conservation of predation-associated metabolite biosynthetic gene clusters underscores biosynthetic potential of Myxococcota including descriptions for ten novel species: Archangium lansinium sp. nov., Myxococcus landrumus sp. nov., Nannocystis bai.</title>
        <authorList>
            <person name="Ahearne A."/>
            <person name="Stevens C."/>
            <person name="Phillips K."/>
        </authorList>
    </citation>
    <scope>NUCLEOTIDE SEQUENCE [LARGE SCALE GENOMIC DNA]</scope>
    <source>
        <strain evidence="7 8">MIWBW</strain>
    </source>
</reference>
<evidence type="ECO:0000256" key="3">
    <source>
        <dbReference type="ARBA" id="ARBA00022741"/>
    </source>
</evidence>
<dbReference type="Pfam" id="PF00005">
    <property type="entry name" value="ABC_tran"/>
    <property type="match status" value="1"/>
</dbReference>
<feature type="region of interest" description="Disordered" evidence="5">
    <location>
        <begin position="1"/>
        <end position="24"/>
    </location>
</feature>
<gene>
    <name evidence="7" type="ORF">OV287_15810</name>
</gene>
<evidence type="ECO:0000256" key="2">
    <source>
        <dbReference type="ARBA" id="ARBA00022448"/>
    </source>
</evidence>
<dbReference type="CDD" id="cd03230">
    <property type="entry name" value="ABC_DR_subfamily_A"/>
    <property type="match status" value="1"/>
</dbReference>
<dbReference type="InterPro" id="IPR003593">
    <property type="entry name" value="AAA+_ATPase"/>
</dbReference>
<comment type="similarity">
    <text evidence="1">Belongs to the ABC transporter superfamily.</text>
</comment>
<evidence type="ECO:0000313" key="8">
    <source>
        <dbReference type="Proteomes" id="UP001207654"/>
    </source>
</evidence>
<evidence type="ECO:0000259" key="6">
    <source>
        <dbReference type="PROSITE" id="PS50893"/>
    </source>
</evidence>
<evidence type="ECO:0000256" key="1">
    <source>
        <dbReference type="ARBA" id="ARBA00005417"/>
    </source>
</evidence>
<accession>A0ABT4A2S6</accession>
<feature type="domain" description="ABC transporter" evidence="6">
    <location>
        <begin position="28"/>
        <end position="258"/>
    </location>
</feature>
<dbReference type="EMBL" id="JAPNKA010000001">
    <property type="protein sequence ID" value="MCY1075940.1"/>
    <property type="molecule type" value="Genomic_DNA"/>
</dbReference>
<dbReference type="PANTHER" id="PTHR43335:SF11">
    <property type="entry name" value="ABC TRANSPORTER RELATED"/>
    <property type="match status" value="1"/>
</dbReference>
<evidence type="ECO:0000256" key="4">
    <source>
        <dbReference type="ARBA" id="ARBA00022840"/>
    </source>
</evidence>
<dbReference type="Proteomes" id="UP001207654">
    <property type="component" value="Unassembled WGS sequence"/>
</dbReference>
<organism evidence="7 8">
    <name type="scientific">Archangium lansingense</name>
    <dbReference type="NCBI Taxonomy" id="2995310"/>
    <lineage>
        <taxon>Bacteria</taxon>
        <taxon>Pseudomonadati</taxon>
        <taxon>Myxococcota</taxon>
        <taxon>Myxococcia</taxon>
        <taxon>Myxococcales</taxon>
        <taxon>Cystobacterineae</taxon>
        <taxon>Archangiaceae</taxon>
        <taxon>Archangium</taxon>
    </lineage>
</organism>
<dbReference type="InterPro" id="IPR003439">
    <property type="entry name" value="ABC_transporter-like_ATP-bd"/>
</dbReference>
<keyword evidence="2" id="KW-0813">Transport</keyword>